<gene>
    <name evidence="2" type="ORF">COX38_00930</name>
</gene>
<evidence type="ECO:0000259" key="1">
    <source>
        <dbReference type="Pfam" id="PF01230"/>
    </source>
</evidence>
<dbReference type="GO" id="GO:0003824">
    <property type="term" value="F:catalytic activity"/>
    <property type="evidence" value="ECO:0007669"/>
    <property type="project" value="InterPro"/>
</dbReference>
<dbReference type="Proteomes" id="UP000229054">
    <property type="component" value="Unassembled WGS sequence"/>
</dbReference>
<organism evidence="2 3">
    <name type="scientific">Candidatus Nealsonbacteria bacterium CG23_combo_of_CG06-09_8_20_14_all_39_25</name>
    <dbReference type="NCBI Taxonomy" id="1974723"/>
    <lineage>
        <taxon>Bacteria</taxon>
        <taxon>Candidatus Nealsoniibacteriota</taxon>
    </lineage>
</organism>
<dbReference type="EMBL" id="PCRN01000040">
    <property type="protein sequence ID" value="PIP22379.1"/>
    <property type="molecule type" value="Genomic_DNA"/>
</dbReference>
<reference evidence="2 3" key="1">
    <citation type="submission" date="2017-09" db="EMBL/GenBank/DDBJ databases">
        <title>Depth-based differentiation of microbial function through sediment-hosted aquifers and enrichment of novel symbionts in the deep terrestrial subsurface.</title>
        <authorList>
            <person name="Probst A.J."/>
            <person name="Ladd B."/>
            <person name="Jarett J.K."/>
            <person name="Geller-Mcgrath D.E."/>
            <person name="Sieber C.M."/>
            <person name="Emerson J.B."/>
            <person name="Anantharaman K."/>
            <person name="Thomas B.C."/>
            <person name="Malmstrom R."/>
            <person name="Stieglmeier M."/>
            <person name="Klingl A."/>
            <person name="Woyke T."/>
            <person name="Ryan C.M."/>
            <person name="Banfield J.F."/>
        </authorList>
    </citation>
    <scope>NUCLEOTIDE SEQUENCE [LARGE SCALE GENOMIC DNA]</scope>
    <source>
        <strain evidence="2">CG23_combo_of_CG06-09_8_20_14_all_39_25</strain>
    </source>
</reference>
<dbReference type="Pfam" id="PF01230">
    <property type="entry name" value="HIT"/>
    <property type="match status" value="1"/>
</dbReference>
<sequence>MKREFVNINNARRGEYKKVIEKIAKTGKCPFCKENFKYHKKPIFKQKGDWFLTGVSWPYKNTRYHLMILGEKHRENFSELKKEDLEAIFYLVRFAIKKYKIRGGALAARFGDSNLTGASVSHLHFHLISPEINKKTRRAKTVNFPIG</sequence>
<dbReference type="Gene3D" id="3.30.428.10">
    <property type="entry name" value="HIT-like"/>
    <property type="match status" value="1"/>
</dbReference>
<proteinExistence type="predicted"/>
<name>A0A2G9YT79_9BACT</name>
<dbReference type="InterPro" id="IPR011146">
    <property type="entry name" value="HIT-like"/>
</dbReference>
<feature type="domain" description="HIT" evidence="1">
    <location>
        <begin position="63"/>
        <end position="130"/>
    </location>
</feature>
<dbReference type="AlphaFoldDB" id="A0A2G9YT79"/>
<evidence type="ECO:0000313" key="2">
    <source>
        <dbReference type="EMBL" id="PIP22379.1"/>
    </source>
</evidence>
<protein>
    <recommendedName>
        <fullName evidence="1">HIT domain-containing protein</fullName>
    </recommendedName>
</protein>
<dbReference type="InterPro" id="IPR036265">
    <property type="entry name" value="HIT-like_sf"/>
</dbReference>
<evidence type="ECO:0000313" key="3">
    <source>
        <dbReference type="Proteomes" id="UP000229054"/>
    </source>
</evidence>
<accession>A0A2G9YT79</accession>
<dbReference type="SUPFAM" id="SSF54197">
    <property type="entry name" value="HIT-like"/>
    <property type="match status" value="1"/>
</dbReference>
<comment type="caution">
    <text evidence="2">The sequence shown here is derived from an EMBL/GenBank/DDBJ whole genome shotgun (WGS) entry which is preliminary data.</text>
</comment>